<dbReference type="PANTHER" id="PTHR46614:SF1">
    <property type="entry name" value="MORN REPEAT-CONTAINING PROTEIN 4"/>
    <property type="match status" value="1"/>
</dbReference>
<dbReference type="Ensembl" id="ENSACCT00020000990.1">
    <property type="protein sequence ID" value="ENSACCP00020000956.1"/>
    <property type="gene ID" value="ENSACCG00020000670.1"/>
</dbReference>
<evidence type="ECO:0000256" key="4">
    <source>
        <dbReference type="ARBA" id="ARBA00023273"/>
    </source>
</evidence>
<dbReference type="GO" id="GO:0032433">
    <property type="term" value="C:filopodium tip"/>
    <property type="evidence" value="ECO:0007669"/>
    <property type="project" value="UniProtKB-SubCell"/>
</dbReference>
<dbReference type="InterPro" id="IPR052315">
    <property type="entry name" value="MORN4"/>
</dbReference>
<dbReference type="InterPro" id="IPR003409">
    <property type="entry name" value="MORN"/>
</dbReference>
<dbReference type="Gene3D" id="2.20.110.10">
    <property type="entry name" value="Histone H3 K4-specific methyltransferase SET7/9 N-terminal domain"/>
    <property type="match status" value="2"/>
</dbReference>
<reference evidence="8" key="1">
    <citation type="submission" date="2025-08" db="UniProtKB">
        <authorList>
            <consortium name="Ensembl"/>
        </authorList>
    </citation>
    <scope>IDENTIFICATION</scope>
</reference>
<organism evidence="8 9">
    <name type="scientific">Aquila chrysaetos chrysaetos</name>
    <dbReference type="NCBI Taxonomy" id="223781"/>
    <lineage>
        <taxon>Eukaryota</taxon>
        <taxon>Metazoa</taxon>
        <taxon>Chordata</taxon>
        <taxon>Craniata</taxon>
        <taxon>Vertebrata</taxon>
        <taxon>Euteleostomi</taxon>
        <taxon>Archelosauria</taxon>
        <taxon>Archosauria</taxon>
        <taxon>Dinosauria</taxon>
        <taxon>Saurischia</taxon>
        <taxon>Theropoda</taxon>
        <taxon>Coelurosauria</taxon>
        <taxon>Aves</taxon>
        <taxon>Neognathae</taxon>
        <taxon>Neoaves</taxon>
        <taxon>Telluraves</taxon>
        <taxon>Accipitrimorphae</taxon>
        <taxon>Accipitriformes</taxon>
        <taxon>Accipitridae</taxon>
        <taxon>Accipitrinae</taxon>
        <taxon>Aquila</taxon>
    </lineage>
</organism>
<name>A0A663DM81_AQUCH</name>
<gene>
    <name evidence="8" type="primary">MORN4</name>
</gene>
<dbReference type="FunCoup" id="A0A663DM81">
    <property type="interactions" value="114"/>
</dbReference>
<dbReference type="InParanoid" id="A0A663DM81"/>
<evidence type="ECO:0000313" key="9">
    <source>
        <dbReference type="Proteomes" id="UP000472275"/>
    </source>
</evidence>
<evidence type="ECO:0000256" key="3">
    <source>
        <dbReference type="ARBA" id="ARBA00022737"/>
    </source>
</evidence>
<dbReference type="GO" id="GO:0032426">
    <property type="term" value="C:stereocilium tip"/>
    <property type="evidence" value="ECO:0007669"/>
    <property type="project" value="Ensembl"/>
</dbReference>
<dbReference type="GO" id="GO:0005737">
    <property type="term" value="C:cytoplasm"/>
    <property type="evidence" value="ECO:0007669"/>
    <property type="project" value="Ensembl"/>
</dbReference>
<dbReference type="PANTHER" id="PTHR46614">
    <property type="entry name" value="MORN REPEAT-CONTAINING PROTEIN 4"/>
    <property type="match status" value="1"/>
</dbReference>
<keyword evidence="9" id="KW-1185">Reference proteome</keyword>
<dbReference type="SMART" id="SM00698">
    <property type="entry name" value="MORN"/>
    <property type="match status" value="4"/>
</dbReference>
<evidence type="ECO:0000256" key="7">
    <source>
        <dbReference type="ARBA" id="ARBA00039855"/>
    </source>
</evidence>
<evidence type="ECO:0000256" key="1">
    <source>
        <dbReference type="ARBA" id="ARBA00004495"/>
    </source>
</evidence>
<sequence length="190" mass="20623">MTLTKGSFTYSNGEEYRGEWKEGETGQEGMVLPAPGAEQPPRTCPAPCWGSPCLHPFSAAHFCPCLGRRHGVGQLTFADGTAYVGHFENGLFHGCGVLTFSDGSRYEGEFVQGKFNGVGVFTRCDNMTFEGEFKGGRVYGFGLLTFPDGSHGVPRNEGFFENNKLLRREKCPAVIQRAQGASKSAHNLTA</sequence>
<dbReference type="Pfam" id="PF02493">
    <property type="entry name" value="MORN"/>
    <property type="match status" value="5"/>
</dbReference>
<comment type="function">
    <text evidence="5">Plays a role in promoting axonal degeneration following neuronal injury by toxic insult or trauma.</text>
</comment>
<evidence type="ECO:0000256" key="6">
    <source>
        <dbReference type="ARBA" id="ARBA00038723"/>
    </source>
</evidence>
<dbReference type="Proteomes" id="UP000472275">
    <property type="component" value="Chromosome 11"/>
</dbReference>
<reference evidence="8" key="2">
    <citation type="submission" date="2025-09" db="UniProtKB">
        <authorList>
            <consortium name="Ensembl"/>
        </authorList>
    </citation>
    <scope>IDENTIFICATION</scope>
</reference>
<evidence type="ECO:0000313" key="8">
    <source>
        <dbReference type="Ensembl" id="ENSACCP00020000956.1"/>
    </source>
</evidence>
<accession>A0A663DM81</accession>
<dbReference type="GO" id="GO:0048678">
    <property type="term" value="P:response to axon injury"/>
    <property type="evidence" value="ECO:0007669"/>
    <property type="project" value="Ensembl"/>
</dbReference>
<keyword evidence="3" id="KW-0677">Repeat</keyword>
<evidence type="ECO:0000256" key="2">
    <source>
        <dbReference type="ARBA" id="ARBA00004645"/>
    </source>
</evidence>
<dbReference type="AlphaFoldDB" id="A0A663DM81"/>
<comment type="subunit">
    <text evidence="6">Interacts with MYO3A.</text>
</comment>
<dbReference type="GeneTree" id="ENSGT00730000111173"/>
<evidence type="ECO:0000256" key="5">
    <source>
        <dbReference type="ARBA" id="ARBA00037780"/>
    </source>
</evidence>
<proteinExistence type="predicted"/>
<protein>
    <recommendedName>
        <fullName evidence="7">MORN repeat-containing protein 4</fullName>
    </recommendedName>
</protein>
<comment type="subcellular location">
    <subcellularLocation>
        <location evidence="1">Cell projection</location>
        <location evidence="1">Filopodium tip</location>
    </subcellularLocation>
    <subcellularLocation>
        <location evidence="2">Cell projection</location>
        <location evidence="2">Stereocilium</location>
    </subcellularLocation>
</comment>
<keyword evidence="4" id="KW-0966">Cell projection</keyword>
<dbReference type="SUPFAM" id="SSF82185">
    <property type="entry name" value="Histone H3 K4-specific methyltransferase SET7/9 N-terminal domain"/>
    <property type="match status" value="1"/>
</dbReference>